<gene>
    <name evidence="2" type="ORF">OFLC_LOCUS2705</name>
</gene>
<reference evidence="2 3" key="2">
    <citation type="submission" date="2018-11" db="EMBL/GenBank/DDBJ databases">
        <authorList>
            <consortium name="Pathogen Informatics"/>
        </authorList>
    </citation>
    <scope>NUCLEOTIDE SEQUENCE [LARGE SCALE GENOMIC DNA]</scope>
</reference>
<dbReference type="WBParaSite" id="OFLC_0000270401-mRNA-1">
    <property type="protein sequence ID" value="OFLC_0000270401-mRNA-1"/>
    <property type="gene ID" value="OFLC_0000270401"/>
</dbReference>
<dbReference type="GO" id="GO:0008592">
    <property type="term" value="P:regulation of Toll signaling pathway"/>
    <property type="evidence" value="ECO:0007669"/>
    <property type="project" value="InterPro"/>
</dbReference>
<evidence type="ECO:0000313" key="2">
    <source>
        <dbReference type="EMBL" id="VDO33940.1"/>
    </source>
</evidence>
<protein>
    <submittedName>
        <fullName evidence="4">Amine oxidase</fullName>
    </submittedName>
</protein>
<dbReference type="GO" id="GO:0061630">
    <property type="term" value="F:ubiquitin protein ligase activity"/>
    <property type="evidence" value="ECO:0007669"/>
    <property type="project" value="InterPro"/>
</dbReference>
<reference evidence="4" key="1">
    <citation type="submission" date="2016-06" db="UniProtKB">
        <authorList>
            <consortium name="WormBaseParasite"/>
        </authorList>
    </citation>
    <scope>IDENTIFICATION</scope>
</reference>
<dbReference type="Pfam" id="PF04710">
    <property type="entry name" value="Pellino_FHA"/>
    <property type="match status" value="1"/>
</dbReference>
<dbReference type="STRING" id="387005.A0A183H5E5"/>
<dbReference type="InterPro" id="IPR006800">
    <property type="entry name" value="Pellino_fam"/>
</dbReference>
<dbReference type="PANTHER" id="PTHR12098">
    <property type="entry name" value="E3 UBIQUITIN-PROTEIN LIGASE PELLINO-RELATED"/>
    <property type="match status" value="1"/>
</dbReference>
<dbReference type="EMBL" id="UZAJ01001614">
    <property type="protein sequence ID" value="VDO33940.1"/>
    <property type="molecule type" value="Genomic_DNA"/>
</dbReference>
<dbReference type="PANTHER" id="PTHR12098:SF2">
    <property type="entry name" value="PROTEIN PELLINO"/>
    <property type="match status" value="1"/>
</dbReference>
<evidence type="ECO:0000259" key="1">
    <source>
        <dbReference type="Pfam" id="PF04710"/>
    </source>
</evidence>
<evidence type="ECO:0000313" key="4">
    <source>
        <dbReference type="WBParaSite" id="OFLC_0000270401-mRNA-1"/>
    </source>
</evidence>
<dbReference type="AlphaFoldDB" id="A0A183H5E5"/>
<accession>A0A183H5E5</accession>
<dbReference type="Proteomes" id="UP000267606">
    <property type="component" value="Unassembled WGS sequence"/>
</dbReference>
<organism evidence="4">
    <name type="scientific">Onchocerca flexuosa</name>
    <dbReference type="NCBI Taxonomy" id="387005"/>
    <lineage>
        <taxon>Eukaryota</taxon>
        <taxon>Metazoa</taxon>
        <taxon>Ecdysozoa</taxon>
        <taxon>Nematoda</taxon>
        <taxon>Chromadorea</taxon>
        <taxon>Rhabditida</taxon>
        <taxon>Spirurina</taxon>
        <taxon>Spiruromorpha</taxon>
        <taxon>Filarioidea</taxon>
        <taxon>Onchocercidae</taxon>
        <taxon>Onchocerca</taxon>
    </lineage>
</organism>
<name>A0A183H5E5_9BILA</name>
<evidence type="ECO:0000313" key="3">
    <source>
        <dbReference type="Proteomes" id="UP000267606"/>
    </source>
</evidence>
<proteinExistence type="predicted"/>
<dbReference type="InterPro" id="IPR048334">
    <property type="entry name" value="Pellino_FHA"/>
</dbReference>
<feature type="domain" description="Pellino FHA" evidence="1">
    <location>
        <begin position="155"/>
        <end position="256"/>
    </location>
</feature>
<dbReference type="GO" id="GO:0000209">
    <property type="term" value="P:protein polyubiquitination"/>
    <property type="evidence" value="ECO:0007669"/>
    <property type="project" value="InterPro"/>
</dbReference>
<keyword evidence="3" id="KW-1185">Reference proteome</keyword>
<sequence>MHADILLTQCCCYRLAVVRGGTIIFCNFIYIIKASSMAEEYSLASYDKDDTLKNTGDDMTIMSVEDSIGCVYGKLVLLGMVKSKNKKVFDTLMHICQQCLIAITLICNIAVADVVKFFDEANPCLLLHYGLFLIYRKSLSATYIINIIGDDKIKYNGTLENSNTYAQGRKHRSKMILRKRLTANGIKKDQSSSVSIPPSQSQVVRDASRHVVSYSYNRNHTVLVEYSPDPYKDMFQIGRSSEEQIDFTVVDTWLAANAFHPGSFLFGAFCCKLSY</sequence>